<dbReference type="AlphaFoldDB" id="A0A1H6NK08"/>
<evidence type="ECO:0000256" key="2">
    <source>
        <dbReference type="ARBA" id="ARBA00023125"/>
    </source>
</evidence>
<dbReference type="SMART" id="SM00530">
    <property type="entry name" value="HTH_XRE"/>
    <property type="match status" value="1"/>
</dbReference>
<dbReference type="SUPFAM" id="SSF47413">
    <property type="entry name" value="lambda repressor-like DNA-binding domains"/>
    <property type="match status" value="1"/>
</dbReference>
<keyword evidence="8" id="KW-1185">Reference proteome</keyword>
<accession>A0A1H1P1M4</accession>
<proteinExistence type="predicted"/>
<dbReference type="InterPro" id="IPR052359">
    <property type="entry name" value="HTH-type_reg/antitoxin"/>
</dbReference>
<evidence type="ECO:0000313" key="5">
    <source>
        <dbReference type="EMBL" id="SDS05127.1"/>
    </source>
</evidence>
<dbReference type="CDD" id="cd12870">
    <property type="entry name" value="MqsA"/>
    <property type="match status" value="1"/>
</dbReference>
<evidence type="ECO:0000313" key="6">
    <source>
        <dbReference type="EMBL" id="SEI10962.1"/>
    </source>
</evidence>
<reference evidence="6 7" key="1">
    <citation type="submission" date="2016-10" db="EMBL/GenBank/DDBJ databases">
        <authorList>
            <person name="de Groot N.N."/>
        </authorList>
    </citation>
    <scope>NUCLEOTIDE SEQUENCE [LARGE SCALE GENOMIC DNA]</scope>
    <source>
        <strain evidence="5">ATCC 23835</strain>
        <strain evidence="6 7">LMG 2158</strain>
    </source>
</reference>
<dbReference type="GO" id="GO:0003677">
    <property type="term" value="F:DNA binding"/>
    <property type="evidence" value="ECO:0007669"/>
    <property type="project" value="UniProtKB-KW"/>
</dbReference>
<evidence type="ECO:0000256" key="1">
    <source>
        <dbReference type="ARBA" id="ARBA00023015"/>
    </source>
</evidence>
<evidence type="ECO:0000256" key="3">
    <source>
        <dbReference type="ARBA" id="ARBA00023163"/>
    </source>
</evidence>
<dbReference type="CDD" id="cd00093">
    <property type="entry name" value="HTH_XRE"/>
    <property type="match status" value="1"/>
</dbReference>
<dbReference type="Gene3D" id="3.10.20.860">
    <property type="match status" value="1"/>
</dbReference>
<dbReference type="NCBIfam" id="TIGR03830">
    <property type="entry name" value="CxxCG_CxxCG_HTH"/>
    <property type="match status" value="1"/>
</dbReference>
<dbReference type="InterPro" id="IPR022453">
    <property type="entry name" value="Znf_MqsA-type"/>
</dbReference>
<keyword evidence="2" id="KW-0238">DNA-binding</keyword>
<dbReference type="Proteomes" id="UP000182272">
    <property type="component" value="Chromosome I"/>
</dbReference>
<evidence type="ECO:0000313" key="8">
    <source>
        <dbReference type="Proteomes" id="UP000199524"/>
    </source>
</evidence>
<dbReference type="InterPro" id="IPR010982">
    <property type="entry name" value="Lambda_DNA-bd_dom_sf"/>
</dbReference>
<dbReference type="Proteomes" id="UP000199524">
    <property type="component" value="Chromosome I"/>
</dbReference>
<dbReference type="InterPro" id="IPR022452">
    <property type="entry name" value="MqsA"/>
</dbReference>
<dbReference type="GeneID" id="300205419"/>
<dbReference type="OrthoDB" id="7349669at2"/>
<dbReference type="PROSITE" id="PS50943">
    <property type="entry name" value="HTH_CROC1"/>
    <property type="match status" value="1"/>
</dbReference>
<reference evidence="8" key="2">
    <citation type="submission" date="2016-10" db="EMBL/GenBank/DDBJ databases">
        <authorList>
            <person name="Varghese N."/>
            <person name="Submissions S."/>
        </authorList>
    </citation>
    <scope>NUCLEOTIDE SEQUENCE [LARGE SCALE GENOMIC DNA]</scope>
    <source>
        <strain evidence="8">ATCC 23835</strain>
    </source>
</reference>
<keyword evidence="3" id="KW-0804">Transcription</keyword>
<evidence type="ECO:0000259" key="4">
    <source>
        <dbReference type="PROSITE" id="PS50943"/>
    </source>
</evidence>
<dbReference type="Pfam" id="PF15731">
    <property type="entry name" value="MqsA_antitoxin"/>
    <property type="match status" value="1"/>
</dbReference>
<dbReference type="RefSeq" id="WP_019363110.1">
    <property type="nucleotide sequence ID" value="NZ_CP162519.1"/>
</dbReference>
<name>A0A1H6NK08_9PSED</name>
<organism evidence="6 7">
    <name type="scientific">Pseudomonas asplenii</name>
    <dbReference type="NCBI Taxonomy" id="53407"/>
    <lineage>
        <taxon>Bacteria</taxon>
        <taxon>Pseudomonadati</taxon>
        <taxon>Pseudomonadota</taxon>
        <taxon>Gammaproteobacteria</taxon>
        <taxon>Pseudomonadales</taxon>
        <taxon>Pseudomonadaceae</taxon>
        <taxon>Pseudomonas</taxon>
    </lineage>
</organism>
<dbReference type="InterPro" id="IPR001387">
    <property type="entry name" value="Cro/C1-type_HTH"/>
</dbReference>
<dbReference type="NCBIfam" id="TIGR03831">
    <property type="entry name" value="YgiT_finger"/>
    <property type="match status" value="1"/>
</dbReference>
<dbReference type="Gene3D" id="1.10.260.40">
    <property type="entry name" value="lambda repressor-like DNA-binding domains"/>
    <property type="match status" value="1"/>
</dbReference>
<evidence type="ECO:0000313" key="7">
    <source>
        <dbReference type="Proteomes" id="UP000182272"/>
    </source>
</evidence>
<dbReference type="EMBL" id="LT629972">
    <property type="protein sequence ID" value="SEI10962.1"/>
    <property type="molecule type" value="Genomic_DNA"/>
</dbReference>
<accession>A0A1H6NK08</accession>
<keyword evidence="1" id="KW-0805">Transcription regulation</keyword>
<dbReference type="EMBL" id="LT629777">
    <property type="protein sequence ID" value="SDS05127.1"/>
    <property type="molecule type" value="Genomic_DNA"/>
</dbReference>
<dbReference type="PANTHER" id="PTHR36511:SF4">
    <property type="entry name" value="ANTITOXIN MQSA"/>
    <property type="match status" value="1"/>
</dbReference>
<dbReference type="PANTHER" id="PTHR36511">
    <property type="entry name" value="MERR FAMILY BACTERIAL REGULATORY PROTEIN"/>
    <property type="match status" value="1"/>
</dbReference>
<dbReference type="InterPro" id="IPR032758">
    <property type="entry name" value="MqsA/HigA-2"/>
</dbReference>
<sequence length="133" mass="14629">MKCPACGAAELLHDTRDLPYTYKGENTVITAVTGDFCPVCGESVLNLAESDRVMREMRAFSKQVNTAIVDPGFIASVRKKLSLDQREAAEIFGGGINAFSRYENGKTKPSLALVKLLKVLDRHPELLEEIRTA</sequence>
<gene>
    <name evidence="6" type="ORF">SAMN05216581_2253</name>
    <name evidence="5" type="ORF">SAMN05216598_0365</name>
</gene>
<feature type="domain" description="HTH cro/C1-type" evidence="4">
    <location>
        <begin position="74"/>
        <end position="127"/>
    </location>
</feature>
<protein>
    <submittedName>
        <fullName evidence="6">Transcriptional regulator, XRE family</fullName>
    </submittedName>
</protein>